<name>A0A2G8JSK8_STIJA</name>
<dbReference type="Gene3D" id="2.10.70.10">
    <property type="entry name" value="Complement Module, domain 1"/>
    <property type="match status" value="1"/>
</dbReference>
<comment type="caution">
    <text evidence="1">The sequence shown here is derived from an EMBL/GenBank/DDBJ whole genome shotgun (WGS) entry which is preliminary data.</text>
</comment>
<evidence type="ECO:0000313" key="1">
    <source>
        <dbReference type="EMBL" id="PIK38746.1"/>
    </source>
</evidence>
<organism evidence="1 2">
    <name type="scientific">Stichopus japonicus</name>
    <name type="common">Sea cucumber</name>
    <dbReference type="NCBI Taxonomy" id="307972"/>
    <lineage>
        <taxon>Eukaryota</taxon>
        <taxon>Metazoa</taxon>
        <taxon>Echinodermata</taxon>
        <taxon>Eleutherozoa</taxon>
        <taxon>Echinozoa</taxon>
        <taxon>Holothuroidea</taxon>
        <taxon>Aspidochirotacea</taxon>
        <taxon>Aspidochirotida</taxon>
        <taxon>Stichopodidae</taxon>
        <taxon>Apostichopus</taxon>
    </lineage>
</organism>
<dbReference type="Proteomes" id="UP000230750">
    <property type="component" value="Unassembled WGS sequence"/>
</dbReference>
<dbReference type="EMBL" id="MRZV01001319">
    <property type="protein sequence ID" value="PIK38746.1"/>
    <property type="molecule type" value="Genomic_DNA"/>
</dbReference>
<reference evidence="1 2" key="1">
    <citation type="journal article" date="2017" name="PLoS Biol.">
        <title>The sea cucumber genome provides insights into morphological evolution and visceral regeneration.</title>
        <authorList>
            <person name="Zhang X."/>
            <person name="Sun L."/>
            <person name="Yuan J."/>
            <person name="Sun Y."/>
            <person name="Gao Y."/>
            <person name="Zhang L."/>
            <person name="Li S."/>
            <person name="Dai H."/>
            <person name="Hamel J.F."/>
            <person name="Liu C."/>
            <person name="Yu Y."/>
            <person name="Liu S."/>
            <person name="Lin W."/>
            <person name="Guo K."/>
            <person name="Jin S."/>
            <person name="Xu P."/>
            <person name="Storey K.B."/>
            <person name="Huan P."/>
            <person name="Zhang T."/>
            <person name="Zhou Y."/>
            <person name="Zhang J."/>
            <person name="Lin C."/>
            <person name="Li X."/>
            <person name="Xing L."/>
            <person name="Huo D."/>
            <person name="Sun M."/>
            <person name="Wang L."/>
            <person name="Mercier A."/>
            <person name="Li F."/>
            <person name="Yang H."/>
            <person name="Xiang J."/>
        </authorList>
    </citation>
    <scope>NUCLEOTIDE SEQUENCE [LARGE SCALE GENOMIC DNA]</scope>
    <source>
        <strain evidence="1">Shaxun</strain>
        <tissue evidence="1">Muscle</tissue>
    </source>
</reference>
<accession>A0A2G8JSK8</accession>
<sequence>MVVISTNIVDVSFKLVGDNVKYCRFSLDISVKASLSSNVIGKDLWKLSAWISTNAYGNAAKYALNDNIFSEQYAAKRFKLNHYPPWKWKHLYYYMPLGEGPCDQCRYMCVAFGQADYPITVDNLSFRFQPFNFETERLVDCVPLPKRKGEDIIKEIIGCAYEGISFHDKTVIRPDNCTECMCLNGTVNCTKENCDGGTDVPEECCPSNRPTQSKLKHPLLTDSGSLHLDQRARASHEDRSTAHVPDPYPFRIDAQKFRRQAVVKDFEVWKHSMTHRKVCSTKVCASAFTAVRETFRCRSPDYLTTLYKDGTEDEDSTGQPSNHCHRHSLSFYLSYLFTGYFSTDKKKNDH</sequence>
<proteinExistence type="predicted"/>
<protein>
    <submittedName>
        <fullName evidence="1">Uncharacterized protein</fullName>
    </submittedName>
</protein>
<dbReference type="SUPFAM" id="SSF57603">
    <property type="entry name" value="FnI-like domain"/>
    <property type="match status" value="1"/>
</dbReference>
<evidence type="ECO:0000313" key="2">
    <source>
        <dbReference type="Proteomes" id="UP000230750"/>
    </source>
</evidence>
<dbReference type="STRING" id="307972.A0A2G8JSK8"/>
<dbReference type="AlphaFoldDB" id="A0A2G8JSK8"/>
<gene>
    <name evidence="1" type="ORF">BSL78_24412</name>
</gene>
<keyword evidence="2" id="KW-1185">Reference proteome</keyword>